<name>A0A251TE65_HELAN</name>
<dbReference type="OMA" id="FQGIFEE"/>
<comment type="similarity">
    <text evidence="1">Belongs to the protein kinase superfamily. CAMK Ser/Thr protein kinase family. CaMK subfamily.</text>
</comment>
<evidence type="ECO:0000313" key="8">
    <source>
        <dbReference type="EMBL" id="OTG09457.1"/>
    </source>
</evidence>
<keyword evidence="2" id="KW-0723">Serine/threonine-protein kinase</keyword>
<dbReference type="AlphaFoldDB" id="A0A251TE65"/>
<evidence type="ECO:0000256" key="5">
    <source>
        <dbReference type="ARBA" id="ARBA00022777"/>
    </source>
</evidence>
<reference evidence="9" key="1">
    <citation type="journal article" date="2017" name="Nature">
        <title>The sunflower genome provides insights into oil metabolism, flowering and Asterid evolution.</title>
        <authorList>
            <person name="Badouin H."/>
            <person name="Gouzy J."/>
            <person name="Grassa C.J."/>
            <person name="Murat F."/>
            <person name="Staton S.E."/>
            <person name="Cottret L."/>
            <person name="Lelandais-Briere C."/>
            <person name="Owens G.L."/>
            <person name="Carrere S."/>
            <person name="Mayjonade B."/>
            <person name="Legrand L."/>
            <person name="Gill N."/>
            <person name="Kane N.C."/>
            <person name="Bowers J.E."/>
            <person name="Hubner S."/>
            <person name="Bellec A."/>
            <person name="Berard A."/>
            <person name="Berges H."/>
            <person name="Blanchet N."/>
            <person name="Boniface M.C."/>
            <person name="Brunel D."/>
            <person name="Catrice O."/>
            <person name="Chaidir N."/>
            <person name="Claudel C."/>
            <person name="Donnadieu C."/>
            <person name="Faraut T."/>
            <person name="Fievet G."/>
            <person name="Helmstetter N."/>
            <person name="King M."/>
            <person name="Knapp S.J."/>
            <person name="Lai Z."/>
            <person name="Le Paslier M.C."/>
            <person name="Lippi Y."/>
            <person name="Lorenzon L."/>
            <person name="Mandel J.R."/>
            <person name="Marage G."/>
            <person name="Marchand G."/>
            <person name="Marquand E."/>
            <person name="Bret-Mestries E."/>
            <person name="Morien E."/>
            <person name="Nambeesan S."/>
            <person name="Nguyen T."/>
            <person name="Pegot-Espagnet P."/>
            <person name="Pouilly N."/>
            <person name="Raftis F."/>
            <person name="Sallet E."/>
            <person name="Schiex T."/>
            <person name="Thomas J."/>
            <person name="Vandecasteele C."/>
            <person name="Vares D."/>
            <person name="Vear F."/>
            <person name="Vautrin S."/>
            <person name="Crespi M."/>
            <person name="Mangin B."/>
            <person name="Burke J.M."/>
            <person name="Salse J."/>
            <person name="Munos S."/>
            <person name="Vincourt P."/>
            <person name="Rieseberg L.H."/>
            <person name="Langlade N.B."/>
        </authorList>
    </citation>
    <scope>NUCLEOTIDE SEQUENCE [LARGE SCALE GENOMIC DNA]</scope>
    <source>
        <strain evidence="9">cv. SF193</strain>
    </source>
</reference>
<evidence type="ECO:0000259" key="7">
    <source>
        <dbReference type="PROSITE" id="PS50011"/>
    </source>
</evidence>
<keyword evidence="4" id="KW-0547">Nucleotide-binding</keyword>
<dbReference type="STRING" id="4232.A0A251TE65"/>
<evidence type="ECO:0000313" key="9">
    <source>
        <dbReference type="Proteomes" id="UP000215914"/>
    </source>
</evidence>
<dbReference type="InParanoid" id="A0A251TE65"/>
<accession>A0A251TE65</accession>
<dbReference type="InterPro" id="IPR011009">
    <property type="entry name" value="Kinase-like_dom_sf"/>
</dbReference>
<protein>
    <recommendedName>
        <fullName evidence="7">Protein kinase domain-containing protein</fullName>
    </recommendedName>
</protein>
<organism evidence="8 9">
    <name type="scientific">Helianthus annuus</name>
    <name type="common">Common sunflower</name>
    <dbReference type="NCBI Taxonomy" id="4232"/>
    <lineage>
        <taxon>Eukaryota</taxon>
        <taxon>Viridiplantae</taxon>
        <taxon>Streptophyta</taxon>
        <taxon>Embryophyta</taxon>
        <taxon>Tracheophyta</taxon>
        <taxon>Spermatophyta</taxon>
        <taxon>Magnoliopsida</taxon>
        <taxon>eudicotyledons</taxon>
        <taxon>Gunneridae</taxon>
        <taxon>Pentapetalae</taxon>
        <taxon>asterids</taxon>
        <taxon>campanulids</taxon>
        <taxon>Asterales</taxon>
        <taxon>Asteraceae</taxon>
        <taxon>Asteroideae</taxon>
        <taxon>Heliantheae alliance</taxon>
        <taxon>Heliantheae</taxon>
        <taxon>Helianthus</taxon>
    </lineage>
</organism>
<evidence type="ECO:0000256" key="1">
    <source>
        <dbReference type="ARBA" id="ARBA00005354"/>
    </source>
</evidence>
<dbReference type="EMBL" id="CM007900">
    <property type="protein sequence ID" value="OTG09457.1"/>
    <property type="molecule type" value="Genomic_DNA"/>
</dbReference>
<dbReference type="Pfam" id="PF00069">
    <property type="entry name" value="Pkinase"/>
    <property type="match status" value="1"/>
</dbReference>
<sequence length="114" mass="12903">MLHILLRGVPPFWAEPEHRIFNAILKGHADFTSDPWPSISHQAKDLVKKMLTSNPKQRLTAHQVLSPDTPLDNAVLGRLKQFKAMNNFKKVALRVLYNCGYRERNARCGGSGLL</sequence>
<dbReference type="GO" id="GO:0004674">
    <property type="term" value="F:protein serine/threonine kinase activity"/>
    <property type="evidence" value="ECO:0007669"/>
    <property type="project" value="UniProtKB-KW"/>
</dbReference>
<keyword evidence="5" id="KW-0418">Kinase</keyword>
<dbReference type="InterPro" id="IPR050205">
    <property type="entry name" value="CDPK_Ser/Thr_kinases"/>
</dbReference>
<dbReference type="SUPFAM" id="SSF56112">
    <property type="entry name" value="Protein kinase-like (PK-like)"/>
    <property type="match status" value="1"/>
</dbReference>
<keyword evidence="9" id="KW-1185">Reference proteome</keyword>
<proteinExistence type="inferred from homology"/>
<keyword evidence="6" id="KW-0067">ATP-binding</keyword>
<dbReference type="Proteomes" id="UP000215914">
    <property type="component" value="Chromosome 11"/>
</dbReference>
<dbReference type="PANTHER" id="PTHR24349">
    <property type="entry name" value="SERINE/THREONINE-PROTEIN KINASE"/>
    <property type="match status" value="1"/>
</dbReference>
<evidence type="ECO:0000256" key="4">
    <source>
        <dbReference type="ARBA" id="ARBA00022741"/>
    </source>
</evidence>
<dbReference type="PROSITE" id="PS50011">
    <property type="entry name" value="PROTEIN_KINASE_DOM"/>
    <property type="match status" value="1"/>
</dbReference>
<feature type="domain" description="Protein kinase" evidence="7">
    <location>
        <begin position="1"/>
        <end position="76"/>
    </location>
</feature>
<dbReference type="Gene3D" id="1.10.510.10">
    <property type="entry name" value="Transferase(Phosphotransferase) domain 1"/>
    <property type="match status" value="1"/>
</dbReference>
<gene>
    <name evidence="8" type="ORF">HannXRQ_Chr11g0353131</name>
</gene>
<evidence type="ECO:0000256" key="6">
    <source>
        <dbReference type="ARBA" id="ARBA00022840"/>
    </source>
</evidence>
<dbReference type="GO" id="GO:0005524">
    <property type="term" value="F:ATP binding"/>
    <property type="evidence" value="ECO:0007669"/>
    <property type="project" value="UniProtKB-KW"/>
</dbReference>
<dbReference type="InterPro" id="IPR000719">
    <property type="entry name" value="Prot_kinase_dom"/>
</dbReference>
<evidence type="ECO:0000256" key="2">
    <source>
        <dbReference type="ARBA" id="ARBA00022527"/>
    </source>
</evidence>
<evidence type="ECO:0000256" key="3">
    <source>
        <dbReference type="ARBA" id="ARBA00022679"/>
    </source>
</evidence>
<keyword evidence="3" id="KW-0808">Transferase</keyword>